<dbReference type="AlphaFoldDB" id="I4D476"/>
<reference evidence="2 3" key="1">
    <citation type="journal article" date="2012" name="J. Bacteriol.">
        <title>Complete genome sequences of Desulfosporosinus orientis DSM765T, Desulfosporosinus youngiae DSM17734T, Desulfosporosinus meridiei DSM13257T, and Desulfosporosinus acidiphilus DSM22704T.</title>
        <authorList>
            <person name="Pester M."/>
            <person name="Brambilla E."/>
            <person name="Alazard D."/>
            <person name="Rattei T."/>
            <person name="Weinmaier T."/>
            <person name="Han J."/>
            <person name="Lucas S."/>
            <person name="Lapidus A."/>
            <person name="Cheng J.F."/>
            <person name="Goodwin L."/>
            <person name="Pitluck S."/>
            <person name="Peters L."/>
            <person name="Ovchinnikova G."/>
            <person name="Teshima H."/>
            <person name="Detter J.C."/>
            <person name="Han C.S."/>
            <person name="Tapia R."/>
            <person name="Land M.L."/>
            <person name="Hauser L."/>
            <person name="Kyrpides N.C."/>
            <person name="Ivanova N.N."/>
            <person name="Pagani I."/>
            <person name="Huntmann M."/>
            <person name="Wei C.L."/>
            <person name="Davenport K.W."/>
            <person name="Daligault H."/>
            <person name="Chain P.S."/>
            <person name="Chen A."/>
            <person name="Mavromatis K."/>
            <person name="Markowitz V."/>
            <person name="Szeto E."/>
            <person name="Mikhailova N."/>
            <person name="Pati A."/>
            <person name="Wagner M."/>
            <person name="Woyke T."/>
            <person name="Ollivier B."/>
            <person name="Klenk H.P."/>
            <person name="Spring S."/>
            <person name="Loy A."/>
        </authorList>
    </citation>
    <scope>NUCLEOTIDE SEQUENCE [LARGE SCALE GENOMIC DNA]</scope>
    <source>
        <strain evidence="3">DSM 22704 / JCM 16185 / SJ4</strain>
    </source>
</reference>
<dbReference type="Proteomes" id="UP000002892">
    <property type="component" value="Chromosome"/>
</dbReference>
<dbReference type="eggNOG" id="ENOG502ZT7N">
    <property type="taxonomic scope" value="Bacteria"/>
</dbReference>
<name>I4D476_DESAJ</name>
<dbReference type="EMBL" id="CP003639">
    <property type="protein sequence ID" value="AFM40600.1"/>
    <property type="molecule type" value="Genomic_DNA"/>
</dbReference>
<evidence type="ECO:0000259" key="1">
    <source>
        <dbReference type="Pfam" id="PF12654"/>
    </source>
</evidence>
<dbReference type="STRING" id="646529.Desaci_1596"/>
<evidence type="ECO:0000313" key="2">
    <source>
        <dbReference type="EMBL" id="AFM40600.1"/>
    </source>
</evidence>
<dbReference type="RefSeq" id="WP_014826607.1">
    <property type="nucleotide sequence ID" value="NC_018068.1"/>
</dbReference>
<keyword evidence="3" id="KW-1185">Reference proteome</keyword>
<dbReference type="KEGG" id="dai:Desaci_1596"/>
<proteinExistence type="predicted"/>
<dbReference type="HOGENOM" id="CLU_106581_0_1_9"/>
<dbReference type="OrthoDB" id="159408at2"/>
<gene>
    <name evidence="2" type="ordered locus">Desaci_1596</name>
</gene>
<sequence>MGCERMEDKSSYHIVYDKLWQDIKKRDPLEITKVRAVSYDNDSRQFGVIFFDEAYILDCDQKTICRKADGHVPDAMAKIIILNYLASAQPLPETASRWVSIKEIPGGMIFYSAFYKTAISVLIEAFGYHSGLLMTVSRPLGGKIGPFGDKSIVFRAFPEMPLCIILWEGDEEVQANATILYDPSIVHMLESAIIIDLGVYLAGRLKKMAVF</sequence>
<dbReference type="InterPro" id="IPR024264">
    <property type="entry name" value="DUF3786"/>
</dbReference>
<evidence type="ECO:0000313" key="3">
    <source>
        <dbReference type="Proteomes" id="UP000002892"/>
    </source>
</evidence>
<organism evidence="2 3">
    <name type="scientific">Desulfosporosinus acidiphilus (strain DSM 22704 / JCM 16185 / SJ4)</name>
    <dbReference type="NCBI Taxonomy" id="646529"/>
    <lineage>
        <taxon>Bacteria</taxon>
        <taxon>Bacillati</taxon>
        <taxon>Bacillota</taxon>
        <taxon>Clostridia</taxon>
        <taxon>Eubacteriales</taxon>
        <taxon>Desulfitobacteriaceae</taxon>
        <taxon>Desulfosporosinus</taxon>
    </lineage>
</organism>
<feature type="domain" description="DUF3786" evidence="1">
    <location>
        <begin position="27"/>
        <end position="202"/>
    </location>
</feature>
<protein>
    <recommendedName>
        <fullName evidence="1">DUF3786 domain-containing protein</fullName>
    </recommendedName>
</protein>
<dbReference type="Pfam" id="PF12654">
    <property type="entry name" value="DUF3786"/>
    <property type="match status" value="1"/>
</dbReference>
<accession>I4D476</accession>